<keyword evidence="2" id="KW-0472">Membrane</keyword>
<evidence type="ECO:0000313" key="3">
    <source>
        <dbReference type="EMBL" id="KAA6350850.1"/>
    </source>
</evidence>
<evidence type="ECO:0000313" key="4">
    <source>
        <dbReference type="Proteomes" id="UP000324800"/>
    </source>
</evidence>
<dbReference type="EMBL" id="SNRW01039685">
    <property type="protein sequence ID" value="KAA6350850.1"/>
    <property type="molecule type" value="Genomic_DNA"/>
</dbReference>
<feature type="region of interest" description="Disordered" evidence="1">
    <location>
        <begin position="84"/>
        <end position="115"/>
    </location>
</feature>
<evidence type="ECO:0000256" key="2">
    <source>
        <dbReference type="SAM" id="Phobius"/>
    </source>
</evidence>
<feature type="transmembrane region" description="Helical" evidence="2">
    <location>
        <begin position="47"/>
        <end position="69"/>
    </location>
</feature>
<feature type="compositionally biased region" description="Acidic residues" evidence="1">
    <location>
        <begin position="90"/>
        <end position="115"/>
    </location>
</feature>
<protein>
    <submittedName>
        <fullName evidence="3">Uncharacterized protein</fullName>
    </submittedName>
</protein>
<reference evidence="3 4" key="1">
    <citation type="submission" date="2019-03" db="EMBL/GenBank/DDBJ databases">
        <title>Single cell metagenomics reveals metabolic interactions within the superorganism composed of flagellate Streblomastix strix and complex community of Bacteroidetes bacteria on its surface.</title>
        <authorList>
            <person name="Treitli S.C."/>
            <person name="Kolisko M."/>
            <person name="Husnik F."/>
            <person name="Keeling P."/>
            <person name="Hampl V."/>
        </authorList>
    </citation>
    <scope>NUCLEOTIDE SEQUENCE [LARGE SCALE GENOMIC DNA]</scope>
    <source>
        <strain evidence="3">ST1C</strain>
    </source>
</reference>
<proteinExistence type="predicted"/>
<name>A0A5J4T039_9EUKA</name>
<keyword evidence="2" id="KW-0812">Transmembrane</keyword>
<gene>
    <name evidence="3" type="ORF">EZS28_051870</name>
</gene>
<organism evidence="3 4">
    <name type="scientific">Streblomastix strix</name>
    <dbReference type="NCBI Taxonomy" id="222440"/>
    <lineage>
        <taxon>Eukaryota</taxon>
        <taxon>Metamonada</taxon>
        <taxon>Preaxostyla</taxon>
        <taxon>Oxymonadida</taxon>
        <taxon>Streblomastigidae</taxon>
        <taxon>Streblomastix</taxon>
    </lineage>
</organism>
<keyword evidence="2" id="KW-1133">Transmembrane helix</keyword>
<feature type="transmembrane region" description="Helical" evidence="2">
    <location>
        <begin position="12"/>
        <end position="35"/>
    </location>
</feature>
<comment type="caution">
    <text evidence="3">The sequence shown here is derived from an EMBL/GenBank/DDBJ whole genome shotgun (WGS) entry which is preliminary data.</text>
</comment>
<feature type="non-terminal residue" evidence="3">
    <location>
        <position position="1"/>
    </location>
</feature>
<sequence>YPSTNILQAVGYEIVTPISSLIGLIIAFVVPWLIIAFTGNMEFFNVFWINFMAIIFGIIRLIPQLVVLCRGKWVEQTMKKHEELIKEGQDEQQEEEIEEEEQNEELEQEQQDEIIQEEEQLEEITEIDEENEKEESFEINKFKIIHRREKEDEYE</sequence>
<dbReference type="Proteomes" id="UP000324800">
    <property type="component" value="Unassembled WGS sequence"/>
</dbReference>
<evidence type="ECO:0000256" key="1">
    <source>
        <dbReference type="SAM" id="MobiDB-lite"/>
    </source>
</evidence>
<dbReference type="AlphaFoldDB" id="A0A5J4T039"/>
<accession>A0A5J4T039</accession>